<evidence type="ECO:0000313" key="2">
    <source>
        <dbReference type="EMBL" id="KAF2683965.1"/>
    </source>
</evidence>
<dbReference type="EMBL" id="MU005582">
    <property type="protein sequence ID" value="KAF2683965.1"/>
    <property type="molecule type" value="Genomic_DNA"/>
</dbReference>
<sequence>MATVLGAFLIEVVLPLRGVLDHLSKALQYSNIQPFRTFFFRWTGIREPPHPPSMVPSPKIALLLQKPPKPINPHPVFLLPPTRILHSHYTHAHPAGHSCCTGIHLSGRDLRLFARSATDLEMERYFVQ</sequence>
<keyword evidence="1" id="KW-0732">Signal</keyword>
<feature type="signal peptide" evidence="1">
    <location>
        <begin position="1"/>
        <end position="18"/>
    </location>
</feature>
<keyword evidence="3" id="KW-1185">Reference proteome</keyword>
<accession>A0A6G1J0Z5</accession>
<name>A0A6G1J0Z5_9PLEO</name>
<reference evidence="2" key="1">
    <citation type="journal article" date="2020" name="Stud. Mycol.">
        <title>101 Dothideomycetes genomes: a test case for predicting lifestyles and emergence of pathogens.</title>
        <authorList>
            <person name="Haridas S."/>
            <person name="Albert R."/>
            <person name="Binder M."/>
            <person name="Bloem J."/>
            <person name="Labutti K."/>
            <person name="Salamov A."/>
            <person name="Andreopoulos B."/>
            <person name="Baker S."/>
            <person name="Barry K."/>
            <person name="Bills G."/>
            <person name="Bluhm B."/>
            <person name="Cannon C."/>
            <person name="Castanera R."/>
            <person name="Culley D."/>
            <person name="Daum C."/>
            <person name="Ezra D."/>
            <person name="Gonzalez J."/>
            <person name="Henrissat B."/>
            <person name="Kuo A."/>
            <person name="Liang C."/>
            <person name="Lipzen A."/>
            <person name="Lutzoni F."/>
            <person name="Magnuson J."/>
            <person name="Mondo S."/>
            <person name="Nolan M."/>
            <person name="Ohm R."/>
            <person name="Pangilinan J."/>
            <person name="Park H.-J."/>
            <person name="Ramirez L."/>
            <person name="Alfaro M."/>
            <person name="Sun H."/>
            <person name="Tritt A."/>
            <person name="Yoshinaga Y."/>
            <person name="Zwiers L.-H."/>
            <person name="Turgeon B."/>
            <person name="Goodwin S."/>
            <person name="Spatafora J."/>
            <person name="Crous P."/>
            <person name="Grigoriev I."/>
        </authorList>
    </citation>
    <scope>NUCLEOTIDE SEQUENCE</scope>
    <source>
        <strain evidence="2">CBS 122367</strain>
    </source>
</reference>
<evidence type="ECO:0000256" key="1">
    <source>
        <dbReference type="SAM" id="SignalP"/>
    </source>
</evidence>
<evidence type="ECO:0000313" key="3">
    <source>
        <dbReference type="Proteomes" id="UP000799291"/>
    </source>
</evidence>
<dbReference type="AlphaFoldDB" id="A0A6G1J0Z5"/>
<protein>
    <submittedName>
        <fullName evidence="2">Uncharacterized protein</fullName>
    </submittedName>
</protein>
<dbReference type="Proteomes" id="UP000799291">
    <property type="component" value="Unassembled WGS sequence"/>
</dbReference>
<proteinExistence type="predicted"/>
<organism evidence="2 3">
    <name type="scientific">Lentithecium fluviatile CBS 122367</name>
    <dbReference type="NCBI Taxonomy" id="1168545"/>
    <lineage>
        <taxon>Eukaryota</taxon>
        <taxon>Fungi</taxon>
        <taxon>Dikarya</taxon>
        <taxon>Ascomycota</taxon>
        <taxon>Pezizomycotina</taxon>
        <taxon>Dothideomycetes</taxon>
        <taxon>Pleosporomycetidae</taxon>
        <taxon>Pleosporales</taxon>
        <taxon>Massarineae</taxon>
        <taxon>Lentitheciaceae</taxon>
        <taxon>Lentithecium</taxon>
    </lineage>
</organism>
<gene>
    <name evidence="2" type="ORF">K458DRAFT_389189</name>
</gene>
<feature type="chain" id="PRO_5026280344" evidence="1">
    <location>
        <begin position="19"/>
        <end position="128"/>
    </location>
</feature>